<comment type="catalytic activity">
    <reaction evidence="5 6">
        <text>Exonucleolytic cleavage in either 5'- to 3'- or 3'- to 5'-direction to yield nucleoside 5'-phosphates.</text>
        <dbReference type="EC" id="3.1.11.6"/>
    </reaction>
</comment>
<dbReference type="Pfam" id="PF02601">
    <property type="entry name" value="Exonuc_VII_L"/>
    <property type="match status" value="1"/>
</dbReference>
<dbReference type="InterPro" id="IPR003753">
    <property type="entry name" value="Exonuc_VII_L"/>
</dbReference>
<gene>
    <name evidence="5 9" type="primary">xseA</name>
    <name evidence="9" type="ORF">QB898_00700</name>
</gene>
<dbReference type="NCBIfam" id="TIGR00237">
    <property type="entry name" value="xseA"/>
    <property type="match status" value="1"/>
</dbReference>
<accession>A0AAW6RHU3</accession>
<evidence type="ECO:0000256" key="6">
    <source>
        <dbReference type="RuleBase" id="RU004355"/>
    </source>
</evidence>
<dbReference type="RefSeq" id="WP_279523487.1">
    <property type="nucleotide sequence ID" value="NZ_JARVII010000001.1"/>
</dbReference>
<comment type="subcellular location">
    <subcellularLocation>
        <location evidence="5 6">Cytoplasm</location>
    </subcellularLocation>
</comment>
<name>A0AAW6RHU3_9BURK</name>
<comment type="similarity">
    <text evidence="5 6">Belongs to the XseA family.</text>
</comment>
<comment type="caution">
    <text evidence="9">The sequence shown here is derived from an EMBL/GenBank/DDBJ whole genome shotgun (WGS) entry which is preliminary data.</text>
</comment>
<evidence type="ECO:0000313" key="9">
    <source>
        <dbReference type="EMBL" id="MDG9698252.1"/>
    </source>
</evidence>
<evidence type="ECO:0000256" key="3">
    <source>
        <dbReference type="ARBA" id="ARBA00022801"/>
    </source>
</evidence>
<dbReference type="GO" id="GO:0009318">
    <property type="term" value="C:exodeoxyribonuclease VII complex"/>
    <property type="evidence" value="ECO:0007669"/>
    <property type="project" value="UniProtKB-UniRule"/>
</dbReference>
<protein>
    <recommendedName>
        <fullName evidence="5">Exodeoxyribonuclease 7 large subunit</fullName>
        <ecNumber evidence="5">3.1.11.6</ecNumber>
    </recommendedName>
    <alternativeName>
        <fullName evidence="5">Exodeoxyribonuclease VII large subunit</fullName>
        <shortName evidence="5">Exonuclease VII large subunit</shortName>
    </alternativeName>
</protein>
<keyword evidence="2 5" id="KW-0540">Nuclease</keyword>
<comment type="subunit">
    <text evidence="5">Heterooligomer composed of large and small subunits.</text>
</comment>
<dbReference type="GO" id="GO:0008855">
    <property type="term" value="F:exodeoxyribonuclease VII activity"/>
    <property type="evidence" value="ECO:0007669"/>
    <property type="project" value="UniProtKB-UniRule"/>
</dbReference>
<dbReference type="PANTHER" id="PTHR30008:SF0">
    <property type="entry name" value="EXODEOXYRIBONUCLEASE 7 LARGE SUBUNIT"/>
    <property type="match status" value="1"/>
</dbReference>
<dbReference type="HAMAP" id="MF_00378">
    <property type="entry name" value="Exonuc_7_L"/>
    <property type="match status" value="1"/>
</dbReference>
<feature type="domain" description="Exonuclease VII large subunit C-terminal" evidence="7">
    <location>
        <begin position="127"/>
        <end position="449"/>
    </location>
</feature>
<evidence type="ECO:0000313" key="10">
    <source>
        <dbReference type="Proteomes" id="UP001237156"/>
    </source>
</evidence>
<dbReference type="Pfam" id="PF13742">
    <property type="entry name" value="tRNA_anti_2"/>
    <property type="match status" value="1"/>
</dbReference>
<dbReference type="EMBL" id="JARVII010000001">
    <property type="protein sequence ID" value="MDG9698252.1"/>
    <property type="molecule type" value="Genomic_DNA"/>
</dbReference>
<evidence type="ECO:0000259" key="7">
    <source>
        <dbReference type="Pfam" id="PF02601"/>
    </source>
</evidence>
<keyword evidence="3 5" id="KW-0378">Hydrolase</keyword>
<keyword evidence="1 5" id="KW-0963">Cytoplasm</keyword>
<dbReference type="InterPro" id="IPR020579">
    <property type="entry name" value="Exonuc_VII_lsu_C"/>
</dbReference>
<dbReference type="EC" id="3.1.11.6" evidence="5"/>
<keyword evidence="10" id="KW-1185">Reference proteome</keyword>
<evidence type="ECO:0000256" key="5">
    <source>
        <dbReference type="HAMAP-Rule" id="MF_00378"/>
    </source>
</evidence>
<keyword evidence="4 5" id="KW-0269">Exonuclease</keyword>
<evidence type="ECO:0000256" key="2">
    <source>
        <dbReference type="ARBA" id="ARBA00022722"/>
    </source>
</evidence>
<evidence type="ECO:0000259" key="8">
    <source>
        <dbReference type="Pfam" id="PF13742"/>
    </source>
</evidence>
<sequence>MQAALPQSDVWPVGQLCQAIAQVLDARLNPVTVQGEITGFSRAASGHCYFSLKDETGQLRCAMFRRAASGLDFAPRDGEQVLARGRLGVYEARGDLQLVVETMRRAGQGALFEQFLQLKARLQAEGLFDAARKRAPPAQPRGIGVVTSLHAAALHDVLTALRRRAPHVPVIVSPAAVQGAGAPAELIHAMNALARLHRRAAASEKRQWPPVDVILLVRGGGSIEDLWAFNDEALARAIAASPIPVISGVGHESDFTIADFVADLRAPTPTAAAELACPDRTTLLTALQTQAARLARAARHRIDTQGQRLDHLALRLGRPASALAAERLRLERHQQRMLHALRLRLERETARLAHACQRLPAASAPALQSARQRLQSLAQAWPLAAARALQAERERLTRAALRLDLLDPRHTLARGYALLQTSGGLPLTRAAQAQPGQPVRATLADGALALTVQSAEVSPVQRGS</sequence>
<dbReference type="GO" id="GO:0003676">
    <property type="term" value="F:nucleic acid binding"/>
    <property type="evidence" value="ECO:0007669"/>
    <property type="project" value="InterPro"/>
</dbReference>
<reference evidence="9 10" key="1">
    <citation type="submission" date="2023-04" db="EMBL/GenBank/DDBJ databases">
        <title>Ottowia paracancer sp. nov., isolated from human stomach.</title>
        <authorList>
            <person name="Song Y."/>
        </authorList>
    </citation>
    <scope>NUCLEOTIDE SEQUENCE [LARGE SCALE GENOMIC DNA]</scope>
    <source>
        <strain evidence="9 10">10c7w1</strain>
    </source>
</reference>
<organism evidence="9 10">
    <name type="scientific">Ottowia cancrivicina</name>
    <dbReference type="NCBI Taxonomy" id="3040346"/>
    <lineage>
        <taxon>Bacteria</taxon>
        <taxon>Pseudomonadati</taxon>
        <taxon>Pseudomonadota</taxon>
        <taxon>Betaproteobacteria</taxon>
        <taxon>Burkholderiales</taxon>
        <taxon>Comamonadaceae</taxon>
        <taxon>Ottowia</taxon>
    </lineage>
</organism>
<dbReference type="GO" id="GO:0005737">
    <property type="term" value="C:cytoplasm"/>
    <property type="evidence" value="ECO:0007669"/>
    <property type="project" value="UniProtKB-SubCell"/>
</dbReference>
<dbReference type="GO" id="GO:0006308">
    <property type="term" value="P:DNA catabolic process"/>
    <property type="evidence" value="ECO:0007669"/>
    <property type="project" value="UniProtKB-UniRule"/>
</dbReference>
<feature type="domain" description="OB-fold nucleic acid binding" evidence="8">
    <location>
        <begin position="12"/>
        <end position="104"/>
    </location>
</feature>
<dbReference type="Proteomes" id="UP001237156">
    <property type="component" value="Unassembled WGS sequence"/>
</dbReference>
<proteinExistence type="inferred from homology"/>
<dbReference type="InterPro" id="IPR025824">
    <property type="entry name" value="OB-fold_nuc-bd_dom"/>
</dbReference>
<evidence type="ECO:0000256" key="4">
    <source>
        <dbReference type="ARBA" id="ARBA00022839"/>
    </source>
</evidence>
<dbReference type="PANTHER" id="PTHR30008">
    <property type="entry name" value="EXODEOXYRIBONUCLEASE 7 LARGE SUBUNIT"/>
    <property type="match status" value="1"/>
</dbReference>
<comment type="function">
    <text evidence="5">Bidirectionally degrades single-stranded DNA into large acid-insoluble oligonucleotides, which are then degraded further into small acid-soluble oligonucleotides.</text>
</comment>
<dbReference type="AlphaFoldDB" id="A0AAW6RHU3"/>
<dbReference type="CDD" id="cd04489">
    <property type="entry name" value="ExoVII_LU_OBF"/>
    <property type="match status" value="1"/>
</dbReference>
<evidence type="ECO:0000256" key="1">
    <source>
        <dbReference type="ARBA" id="ARBA00022490"/>
    </source>
</evidence>